<proteinExistence type="predicted"/>
<organism evidence="1 2">
    <name type="scientific">Podospora didyma</name>
    <dbReference type="NCBI Taxonomy" id="330526"/>
    <lineage>
        <taxon>Eukaryota</taxon>
        <taxon>Fungi</taxon>
        <taxon>Dikarya</taxon>
        <taxon>Ascomycota</taxon>
        <taxon>Pezizomycotina</taxon>
        <taxon>Sordariomycetes</taxon>
        <taxon>Sordariomycetidae</taxon>
        <taxon>Sordariales</taxon>
        <taxon>Podosporaceae</taxon>
        <taxon>Podospora</taxon>
    </lineage>
</organism>
<dbReference type="EMBL" id="JAULSW010000008">
    <property type="protein sequence ID" value="KAK3371880.1"/>
    <property type="molecule type" value="Genomic_DNA"/>
</dbReference>
<name>A0AAE0N6A9_9PEZI</name>
<protein>
    <submittedName>
        <fullName evidence="1">Uncharacterized protein</fullName>
    </submittedName>
</protein>
<comment type="caution">
    <text evidence="1">The sequence shown here is derived from an EMBL/GenBank/DDBJ whole genome shotgun (WGS) entry which is preliminary data.</text>
</comment>
<dbReference type="Proteomes" id="UP001285441">
    <property type="component" value="Unassembled WGS sequence"/>
</dbReference>
<evidence type="ECO:0000313" key="1">
    <source>
        <dbReference type="EMBL" id="KAK3371880.1"/>
    </source>
</evidence>
<reference evidence="1" key="1">
    <citation type="journal article" date="2023" name="Mol. Phylogenet. Evol.">
        <title>Genome-scale phylogeny and comparative genomics of the fungal order Sordariales.</title>
        <authorList>
            <person name="Hensen N."/>
            <person name="Bonometti L."/>
            <person name="Westerberg I."/>
            <person name="Brannstrom I.O."/>
            <person name="Guillou S."/>
            <person name="Cros-Aarteil S."/>
            <person name="Calhoun S."/>
            <person name="Haridas S."/>
            <person name="Kuo A."/>
            <person name="Mondo S."/>
            <person name="Pangilinan J."/>
            <person name="Riley R."/>
            <person name="LaButti K."/>
            <person name="Andreopoulos B."/>
            <person name="Lipzen A."/>
            <person name="Chen C."/>
            <person name="Yan M."/>
            <person name="Daum C."/>
            <person name="Ng V."/>
            <person name="Clum A."/>
            <person name="Steindorff A."/>
            <person name="Ohm R.A."/>
            <person name="Martin F."/>
            <person name="Silar P."/>
            <person name="Natvig D.O."/>
            <person name="Lalanne C."/>
            <person name="Gautier V."/>
            <person name="Ament-Velasquez S.L."/>
            <person name="Kruys A."/>
            <person name="Hutchinson M.I."/>
            <person name="Powell A.J."/>
            <person name="Barry K."/>
            <person name="Miller A.N."/>
            <person name="Grigoriev I.V."/>
            <person name="Debuchy R."/>
            <person name="Gladieux P."/>
            <person name="Hiltunen Thoren M."/>
            <person name="Johannesson H."/>
        </authorList>
    </citation>
    <scope>NUCLEOTIDE SEQUENCE</scope>
    <source>
        <strain evidence="1">CBS 232.78</strain>
    </source>
</reference>
<reference evidence="1" key="2">
    <citation type="submission" date="2023-06" db="EMBL/GenBank/DDBJ databases">
        <authorList>
            <consortium name="Lawrence Berkeley National Laboratory"/>
            <person name="Haridas S."/>
            <person name="Hensen N."/>
            <person name="Bonometti L."/>
            <person name="Westerberg I."/>
            <person name="Brannstrom I.O."/>
            <person name="Guillou S."/>
            <person name="Cros-Aarteil S."/>
            <person name="Calhoun S."/>
            <person name="Kuo A."/>
            <person name="Mondo S."/>
            <person name="Pangilinan J."/>
            <person name="Riley R."/>
            <person name="LaButti K."/>
            <person name="Andreopoulos B."/>
            <person name="Lipzen A."/>
            <person name="Chen C."/>
            <person name="Yanf M."/>
            <person name="Daum C."/>
            <person name="Ng V."/>
            <person name="Clum A."/>
            <person name="Steindorff A."/>
            <person name="Ohm R."/>
            <person name="Martin F."/>
            <person name="Silar P."/>
            <person name="Natvig D."/>
            <person name="Lalanne C."/>
            <person name="Gautier V."/>
            <person name="Ament-velasquez S.L."/>
            <person name="Kruys A."/>
            <person name="Hutchinson M.I."/>
            <person name="Powell A.J."/>
            <person name="Barry K."/>
            <person name="Miller A.N."/>
            <person name="Grigoriev I.V."/>
            <person name="Debuchy R."/>
            <person name="Gladieux P."/>
            <person name="Thoren M.H."/>
            <person name="Johannesson H."/>
        </authorList>
    </citation>
    <scope>NUCLEOTIDE SEQUENCE</scope>
    <source>
        <strain evidence="1">CBS 232.78</strain>
    </source>
</reference>
<gene>
    <name evidence="1" type="ORF">B0H63DRAFT_526756</name>
</gene>
<evidence type="ECO:0000313" key="2">
    <source>
        <dbReference type="Proteomes" id="UP001285441"/>
    </source>
</evidence>
<keyword evidence="2" id="KW-1185">Reference proteome</keyword>
<accession>A0AAE0N6A9</accession>
<sequence>MGKNPSDEMLATAGEKNYVGLESSIPALIWSRWSNDPDDMQLKTYFSDNPDGPGLAESFGLRRLRRIVTRLVSNLGDSFLVVDDRNNLYFWNILDGDLFSYKNVSLLKDAVEIVISDSWGADDVI</sequence>
<dbReference type="AlphaFoldDB" id="A0AAE0N6A9"/>